<dbReference type="AlphaFoldDB" id="A0A238VRG3"/>
<evidence type="ECO:0000259" key="3">
    <source>
        <dbReference type="PROSITE" id="PS51352"/>
    </source>
</evidence>
<dbReference type="PANTHER" id="PTHR15337">
    <property type="entry name" value="ANTERIOR GRADIENT PROTEIN-RELATED"/>
    <property type="match status" value="1"/>
</dbReference>
<feature type="chain" id="PRO_5012941016" evidence="2">
    <location>
        <begin position="21"/>
        <end position="141"/>
    </location>
</feature>
<accession>A0A238VRG3</accession>
<feature type="domain" description="Thioredoxin" evidence="3">
    <location>
        <begin position="5"/>
        <end position="141"/>
    </location>
</feature>
<dbReference type="Proteomes" id="UP000198379">
    <property type="component" value="Unassembled WGS sequence"/>
</dbReference>
<evidence type="ECO:0000256" key="1">
    <source>
        <dbReference type="ARBA" id="ARBA00022729"/>
    </source>
</evidence>
<dbReference type="EMBL" id="FZNY01000001">
    <property type="protein sequence ID" value="SNR36737.1"/>
    <property type="molecule type" value="Genomic_DNA"/>
</dbReference>
<keyword evidence="5" id="KW-1185">Reference proteome</keyword>
<reference evidence="4 5" key="1">
    <citation type="submission" date="2017-06" db="EMBL/GenBank/DDBJ databases">
        <authorList>
            <person name="Kim H.J."/>
            <person name="Triplett B.A."/>
        </authorList>
    </citation>
    <scope>NUCLEOTIDE SEQUENCE [LARGE SCALE GENOMIC DNA]</scope>
    <source>
        <strain evidence="4 5">DSM 25597</strain>
    </source>
</reference>
<dbReference type="InterPro" id="IPR036249">
    <property type="entry name" value="Thioredoxin-like_sf"/>
</dbReference>
<dbReference type="Gene3D" id="3.40.30.10">
    <property type="entry name" value="Glutaredoxin"/>
    <property type="match status" value="1"/>
</dbReference>
<dbReference type="OrthoDB" id="9811036at2"/>
<dbReference type="Pfam" id="PF13899">
    <property type="entry name" value="Thioredoxin_7"/>
    <property type="match status" value="1"/>
</dbReference>
<evidence type="ECO:0000256" key="2">
    <source>
        <dbReference type="SAM" id="SignalP"/>
    </source>
</evidence>
<dbReference type="InterPro" id="IPR051099">
    <property type="entry name" value="AGR/TXD"/>
</dbReference>
<feature type="signal peptide" evidence="2">
    <location>
        <begin position="1"/>
        <end position="20"/>
    </location>
</feature>
<dbReference type="SUPFAM" id="SSF52833">
    <property type="entry name" value="Thioredoxin-like"/>
    <property type="match status" value="1"/>
</dbReference>
<organism evidence="4 5">
    <name type="scientific">Dokdonia pacifica</name>
    <dbReference type="NCBI Taxonomy" id="1627892"/>
    <lineage>
        <taxon>Bacteria</taxon>
        <taxon>Pseudomonadati</taxon>
        <taxon>Bacteroidota</taxon>
        <taxon>Flavobacteriia</taxon>
        <taxon>Flavobacteriales</taxon>
        <taxon>Flavobacteriaceae</taxon>
        <taxon>Dokdonia</taxon>
    </lineage>
</organism>
<gene>
    <name evidence="4" type="ORF">SAMN06265376_101231</name>
</gene>
<dbReference type="PANTHER" id="PTHR15337:SF11">
    <property type="entry name" value="THIOREDOXIN DOMAIN-CONTAINING PROTEIN"/>
    <property type="match status" value="1"/>
</dbReference>
<sequence>MKSKYVLILFFLACTLSSYSDTPYKKKGISFFKGSWEEALIKAKEENKYVFVDFYATWCAPCKQLKRTSFKDRKVGDYYNKNFINVSIDAESREGIKIARRYGVSSYPTLIITDYNGKKRTKTTGFKKPHILINFGRRIVP</sequence>
<dbReference type="PRINTS" id="PR00421">
    <property type="entry name" value="THIOREDOXIN"/>
</dbReference>
<name>A0A238VRG3_9FLAO</name>
<keyword evidence="1 2" id="KW-0732">Signal</keyword>
<dbReference type="InterPro" id="IPR013766">
    <property type="entry name" value="Thioredoxin_domain"/>
</dbReference>
<protein>
    <submittedName>
        <fullName evidence="4">Thioredoxin</fullName>
    </submittedName>
</protein>
<dbReference type="RefSeq" id="WP_089369599.1">
    <property type="nucleotide sequence ID" value="NZ_BMEP01000002.1"/>
</dbReference>
<proteinExistence type="predicted"/>
<evidence type="ECO:0000313" key="4">
    <source>
        <dbReference type="EMBL" id="SNR36737.1"/>
    </source>
</evidence>
<dbReference type="PROSITE" id="PS51352">
    <property type="entry name" value="THIOREDOXIN_2"/>
    <property type="match status" value="1"/>
</dbReference>
<evidence type="ECO:0000313" key="5">
    <source>
        <dbReference type="Proteomes" id="UP000198379"/>
    </source>
</evidence>